<evidence type="ECO:0000256" key="2">
    <source>
        <dbReference type="ARBA" id="ARBA00023012"/>
    </source>
</evidence>
<evidence type="ECO:0000256" key="1">
    <source>
        <dbReference type="ARBA" id="ARBA00022553"/>
    </source>
</evidence>
<dbReference type="FunFam" id="1.10.10.10:FF:000058">
    <property type="entry name" value="DNA-binding response OmpR family regulator"/>
    <property type="match status" value="1"/>
</dbReference>
<sequence>MRILVIEDHPDLAANVGDYLTAQGHAVDFAADGPTGLLRAQDGNADVIVLDRLLPGLDGASLCRRLRGQGVNTPVLMLTALDAVSDRVDGLAAGADDYLVKPFALSELAARLAALHRRASGTVAEQILRVADLECDPGTAEVRRAGKPITLTRAERRLLEVLLRRSPRLVTRAELERALWGDDAPDGDVLRAHLHNLRAAVDKPFPTKLIHTVHGEGYRLAVLDA</sequence>
<dbReference type="InParanoid" id="A0A3N0VJY9"/>
<dbReference type="InterPro" id="IPR039420">
    <property type="entry name" value="WalR-like"/>
</dbReference>
<dbReference type="SUPFAM" id="SSF46894">
    <property type="entry name" value="C-terminal effector domain of the bipartite response regulators"/>
    <property type="match status" value="1"/>
</dbReference>
<dbReference type="CDD" id="cd19935">
    <property type="entry name" value="REC_OmpR_CusR-like"/>
    <property type="match status" value="1"/>
</dbReference>
<keyword evidence="5" id="KW-0804">Transcription</keyword>
<dbReference type="PANTHER" id="PTHR48111">
    <property type="entry name" value="REGULATOR OF RPOS"/>
    <property type="match status" value="1"/>
</dbReference>
<keyword evidence="11" id="KW-1185">Reference proteome</keyword>
<keyword evidence="2" id="KW-0902">Two-component regulatory system</keyword>
<keyword evidence="1 6" id="KW-0597">Phosphoprotein</keyword>
<dbReference type="RefSeq" id="WP_123209926.1">
    <property type="nucleotide sequence ID" value="NZ_RJVO01000001.1"/>
</dbReference>
<dbReference type="GO" id="GO:0000976">
    <property type="term" value="F:transcription cis-regulatory region binding"/>
    <property type="evidence" value="ECO:0007669"/>
    <property type="project" value="TreeGrafter"/>
</dbReference>
<organism evidence="10 11">
    <name type="scientific">Stagnimonas aquatica</name>
    <dbReference type="NCBI Taxonomy" id="2689987"/>
    <lineage>
        <taxon>Bacteria</taxon>
        <taxon>Pseudomonadati</taxon>
        <taxon>Pseudomonadota</taxon>
        <taxon>Gammaproteobacteria</taxon>
        <taxon>Nevskiales</taxon>
        <taxon>Nevskiaceae</taxon>
        <taxon>Stagnimonas</taxon>
    </lineage>
</organism>
<evidence type="ECO:0000313" key="11">
    <source>
        <dbReference type="Proteomes" id="UP000282106"/>
    </source>
</evidence>
<dbReference type="PANTHER" id="PTHR48111:SF22">
    <property type="entry name" value="REGULATOR OF RPOS"/>
    <property type="match status" value="1"/>
</dbReference>
<dbReference type="InterPro" id="IPR001867">
    <property type="entry name" value="OmpR/PhoB-type_DNA-bd"/>
</dbReference>
<evidence type="ECO:0000256" key="6">
    <source>
        <dbReference type="PROSITE-ProRule" id="PRU00169"/>
    </source>
</evidence>
<dbReference type="PROSITE" id="PS51755">
    <property type="entry name" value="OMPR_PHOB"/>
    <property type="match status" value="1"/>
</dbReference>
<dbReference type="InterPro" id="IPR036388">
    <property type="entry name" value="WH-like_DNA-bd_sf"/>
</dbReference>
<keyword evidence="3" id="KW-0805">Transcription regulation</keyword>
<evidence type="ECO:0000259" key="8">
    <source>
        <dbReference type="PROSITE" id="PS50110"/>
    </source>
</evidence>
<evidence type="ECO:0000256" key="7">
    <source>
        <dbReference type="PROSITE-ProRule" id="PRU01091"/>
    </source>
</evidence>
<dbReference type="GO" id="GO:0000156">
    <property type="term" value="F:phosphorelay response regulator activity"/>
    <property type="evidence" value="ECO:0007669"/>
    <property type="project" value="TreeGrafter"/>
</dbReference>
<dbReference type="GO" id="GO:0005829">
    <property type="term" value="C:cytosol"/>
    <property type="evidence" value="ECO:0007669"/>
    <property type="project" value="TreeGrafter"/>
</dbReference>
<dbReference type="InterPro" id="IPR001789">
    <property type="entry name" value="Sig_transdc_resp-reg_receiver"/>
</dbReference>
<dbReference type="SMART" id="SM00862">
    <property type="entry name" value="Trans_reg_C"/>
    <property type="match status" value="1"/>
</dbReference>
<dbReference type="Pfam" id="PF00486">
    <property type="entry name" value="Trans_reg_C"/>
    <property type="match status" value="1"/>
</dbReference>
<dbReference type="EMBL" id="RJVO01000001">
    <property type="protein sequence ID" value="ROH93074.1"/>
    <property type="molecule type" value="Genomic_DNA"/>
</dbReference>
<keyword evidence="4 7" id="KW-0238">DNA-binding</keyword>
<dbReference type="InterPro" id="IPR016032">
    <property type="entry name" value="Sig_transdc_resp-reg_C-effctor"/>
</dbReference>
<protein>
    <submittedName>
        <fullName evidence="10">DNA-binding response regulator</fullName>
    </submittedName>
</protein>
<dbReference type="InterPro" id="IPR011006">
    <property type="entry name" value="CheY-like_superfamily"/>
</dbReference>
<dbReference type="GO" id="GO:0032993">
    <property type="term" value="C:protein-DNA complex"/>
    <property type="evidence" value="ECO:0007669"/>
    <property type="project" value="TreeGrafter"/>
</dbReference>
<proteinExistence type="predicted"/>
<evidence type="ECO:0000256" key="3">
    <source>
        <dbReference type="ARBA" id="ARBA00023015"/>
    </source>
</evidence>
<dbReference type="Gene3D" id="1.10.10.10">
    <property type="entry name" value="Winged helix-like DNA-binding domain superfamily/Winged helix DNA-binding domain"/>
    <property type="match status" value="1"/>
</dbReference>
<gene>
    <name evidence="10" type="ORF">ED208_00615</name>
</gene>
<evidence type="ECO:0000259" key="9">
    <source>
        <dbReference type="PROSITE" id="PS51755"/>
    </source>
</evidence>
<reference evidence="10 11" key="1">
    <citation type="submission" date="2018-10" db="EMBL/GenBank/DDBJ databases">
        <authorList>
            <person name="Chen W.-M."/>
        </authorList>
    </citation>
    <scope>NUCLEOTIDE SEQUENCE [LARGE SCALE GENOMIC DNA]</scope>
    <source>
        <strain evidence="10 11">THS-13</strain>
    </source>
</reference>
<dbReference type="Proteomes" id="UP000282106">
    <property type="component" value="Unassembled WGS sequence"/>
</dbReference>
<dbReference type="CDD" id="cd00383">
    <property type="entry name" value="trans_reg_C"/>
    <property type="match status" value="1"/>
</dbReference>
<evidence type="ECO:0000313" key="10">
    <source>
        <dbReference type="EMBL" id="ROH93074.1"/>
    </source>
</evidence>
<feature type="domain" description="OmpR/PhoB-type" evidence="9">
    <location>
        <begin position="125"/>
        <end position="222"/>
    </location>
</feature>
<dbReference type="AlphaFoldDB" id="A0A3N0VJY9"/>
<feature type="domain" description="Response regulatory" evidence="8">
    <location>
        <begin position="2"/>
        <end position="116"/>
    </location>
</feature>
<dbReference type="PROSITE" id="PS50110">
    <property type="entry name" value="RESPONSE_REGULATORY"/>
    <property type="match status" value="1"/>
</dbReference>
<accession>A0A3N0VJY9</accession>
<dbReference type="SMART" id="SM00448">
    <property type="entry name" value="REC"/>
    <property type="match status" value="1"/>
</dbReference>
<comment type="caution">
    <text evidence="10">The sequence shown here is derived from an EMBL/GenBank/DDBJ whole genome shotgun (WGS) entry which is preliminary data.</text>
</comment>
<evidence type="ECO:0000256" key="5">
    <source>
        <dbReference type="ARBA" id="ARBA00023163"/>
    </source>
</evidence>
<name>A0A3N0VJY9_9GAMM</name>
<dbReference type="SUPFAM" id="SSF52172">
    <property type="entry name" value="CheY-like"/>
    <property type="match status" value="1"/>
</dbReference>
<feature type="modified residue" description="4-aspartylphosphate" evidence="6">
    <location>
        <position position="51"/>
    </location>
</feature>
<dbReference type="Gene3D" id="6.10.250.690">
    <property type="match status" value="1"/>
</dbReference>
<evidence type="ECO:0000256" key="4">
    <source>
        <dbReference type="ARBA" id="ARBA00023125"/>
    </source>
</evidence>
<feature type="DNA-binding region" description="OmpR/PhoB-type" evidence="7">
    <location>
        <begin position="125"/>
        <end position="222"/>
    </location>
</feature>
<dbReference type="Pfam" id="PF00072">
    <property type="entry name" value="Response_reg"/>
    <property type="match status" value="1"/>
</dbReference>
<dbReference type="GO" id="GO:0006355">
    <property type="term" value="P:regulation of DNA-templated transcription"/>
    <property type="evidence" value="ECO:0007669"/>
    <property type="project" value="InterPro"/>
</dbReference>
<dbReference type="Gene3D" id="3.40.50.2300">
    <property type="match status" value="1"/>
</dbReference>